<dbReference type="Pfam" id="PF07681">
    <property type="entry name" value="DoxX"/>
    <property type="match status" value="1"/>
</dbReference>
<dbReference type="InterPro" id="IPR051907">
    <property type="entry name" value="DoxX-like_oxidoreductase"/>
</dbReference>
<protein>
    <submittedName>
        <fullName evidence="8">Putative membrane protein YphA (DoxX/SURF4 family)</fullName>
    </submittedName>
</protein>
<reference evidence="8 9" key="1">
    <citation type="submission" date="2018-10" db="EMBL/GenBank/DDBJ databases">
        <title>Genomic Encyclopedia of Type Strains, Phase IV (KMG-IV): sequencing the most valuable type-strain genomes for metagenomic binning, comparative biology and taxonomic classification.</title>
        <authorList>
            <person name="Goeker M."/>
        </authorList>
    </citation>
    <scope>NUCLEOTIDE SEQUENCE [LARGE SCALE GENOMIC DNA]</scope>
    <source>
        <strain evidence="8 9">DSM 20549</strain>
    </source>
</reference>
<evidence type="ECO:0000256" key="4">
    <source>
        <dbReference type="ARBA" id="ARBA00022692"/>
    </source>
</evidence>
<dbReference type="OrthoDB" id="886570at2"/>
<evidence type="ECO:0000256" key="1">
    <source>
        <dbReference type="ARBA" id="ARBA00004651"/>
    </source>
</evidence>
<dbReference type="AlphaFoldDB" id="A0A497YND7"/>
<evidence type="ECO:0000256" key="2">
    <source>
        <dbReference type="ARBA" id="ARBA00006679"/>
    </source>
</evidence>
<evidence type="ECO:0000256" key="3">
    <source>
        <dbReference type="ARBA" id="ARBA00022475"/>
    </source>
</evidence>
<gene>
    <name evidence="8" type="ORF">DFR62_1484</name>
</gene>
<evidence type="ECO:0000313" key="8">
    <source>
        <dbReference type="EMBL" id="RLJ91320.1"/>
    </source>
</evidence>
<keyword evidence="4 7" id="KW-0812">Transmembrane</keyword>
<sequence>MKNKYELSALILRLVLGISFLIHGVSKFQGGIENTAGWFASIGLPEFLAYATAGIEVLGGLALILGFFTRYISVLFVVLMAGAIIQVKLAAGFLGDGQTAGYELDLAFLAMSLSLAVTGSKAYALDQLFFRGNEEENKVSVN</sequence>
<proteinExistence type="inferred from homology"/>
<keyword evidence="6 7" id="KW-0472">Membrane</keyword>
<dbReference type="PANTHER" id="PTHR33452">
    <property type="entry name" value="OXIDOREDUCTASE CATD-RELATED"/>
    <property type="match status" value="1"/>
</dbReference>
<feature type="transmembrane region" description="Helical" evidence="7">
    <location>
        <begin position="75"/>
        <end position="94"/>
    </location>
</feature>
<evidence type="ECO:0000256" key="6">
    <source>
        <dbReference type="ARBA" id="ARBA00023136"/>
    </source>
</evidence>
<dbReference type="GO" id="GO:0005886">
    <property type="term" value="C:plasma membrane"/>
    <property type="evidence" value="ECO:0007669"/>
    <property type="project" value="UniProtKB-SubCell"/>
</dbReference>
<organism evidence="8 9">
    <name type="scientific">Planococcus citreus</name>
    <dbReference type="NCBI Taxonomy" id="1373"/>
    <lineage>
        <taxon>Bacteria</taxon>
        <taxon>Bacillati</taxon>
        <taxon>Bacillota</taxon>
        <taxon>Bacilli</taxon>
        <taxon>Bacillales</taxon>
        <taxon>Caryophanaceae</taxon>
        <taxon>Planococcus</taxon>
    </lineage>
</organism>
<dbReference type="Proteomes" id="UP000280791">
    <property type="component" value="Unassembled WGS sequence"/>
</dbReference>
<dbReference type="RefSeq" id="WP_121299115.1">
    <property type="nucleotide sequence ID" value="NZ_QBEW01000066.1"/>
</dbReference>
<accession>A0A497YND7</accession>
<evidence type="ECO:0000256" key="5">
    <source>
        <dbReference type="ARBA" id="ARBA00022989"/>
    </source>
</evidence>
<keyword evidence="3" id="KW-1003">Cell membrane</keyword>
<keyword evidence="9" id="KW-1185">Reference proteome</keyword>
<evidence type="ECO:0000313" key="9">
    <source>
        <dbReference type="Proteomes" id="UP000280791"/>
    </source>
</evidence>
<comment type="similarity">
    <text evidence="2">Belongs to the DoxX family.</text>
</comment>
<comment type="caution">
    <text evidence="8">The sequence shown here is derived from an EMBL/GenBank/DDBJ whole genome shotgun (WGS) entry which is preliminary data.</text>
</comment>
<dbReference type="InterPro" id="IPR032808">
    <property type="entry name" value="DoxX"/>
</dbReference>
<keyword evidence="5 7" id="KW-1133">Transmembrane helix</keyword>
<name>A0A497YND7_9BACL</name>
<comment type="subcellular location">
    <subcellularLocation>
        <location evidence="1">Cell membrane</location>
        <topology evidence="1">Multi-pass membrane protein</topology>
    </subcellularLocation>
</comment>
<feature type="transmembrane region" description="Helical" evidence="7">
    <location>
        <begin position="48"/>
        <end position="68"/>
    </location>
</feature>
<evidence type="ECO:0000256" key="7">
    <source>
        <dbReference type="SAM" id="Phobius"/>
    </source>
</evidence>
<dbReference type="EMBL" id="RCCP01000001">
    <property type="protein sequence ID" value="RLJ91320.1"/>
    <property type="molecule type" value="Genomic_DNA"/>
</dbReference>
<dbReference type="PANTHER" id="PTHR33452:SF1">
    <property type="entry name" value="INNER MEMBRANE PROTEIN YPHA-RELATED"/>
    <property type="match status" value="1"/>
</dbReference>